<feature type="compositionally biased region" description="Low complexity" evidence="1">
    <location>
        <begin position="25"/>
        <end position="39"/>
    </location>
</feature>
<proteinExistence type="predicted"/>
<protein>
    <submittedName>
        <fullName evidence="3">Uncharacterized protein</fullName>
    </submittedName>
</protein>
<dbReference type="AlphaFoldDB" id="A0A915KAR0"/>
<dbReference type="WBParaSite" id="nRc.2.0.1.t35792-RA">
    <property type="protein sequence ID" value="nRc.2.0.1.t35792-RA"/>
    <property type="gene ID" value="nRc.2.0.1.g35792"/>
</dbReference>
<accession>A0A915KAR0</accession>
<evidence type="ECO:0000313" key="3">
    <source>
        <dbReference type="WBParaSite" id="nRc.2.0.1.t35792-RA"/>
    </source>
</evidence>
<evidence type="ECO:0000256" key="1">
    <source>
        <dbReference type="SAM" id="MobiDB-lite"/>
    </source>
</evidence>
<sequence>MQEPSSPLAPLDPSRLQQQMQQPMSESVNRSMSSSSIGSIDSATSLNQFSCSNGTLADNVQPQIEFSSQMDVRQWSLHETQQKIAQQGCLVGHSFKPSSQENTMASLSSPASTHYSTVPNSPMTTGHNPGTPSNQVSQFSHVPQHVHNNQNIAAGGQLIHQQYNQQQQALPHNYQHQQMIFAQQQQQHRQRNPAPSQQQVVAQINSPGQLNAGNIHNQQHLVRQQSSIHPVHQNANQQFYIGQDQQQQQQRFIVQVSGGRLMRPQMAGSSAGQPATVQNSIVNVQGAIAGLQNQQHLAPSSQQFAHQLSPRQLSAADLQQKTAFAVGGQQQIIINNQQQQPSPLQQHQNFVQNQQKLINNQQKMQQISFVERPNLQTQQNFRGAIQYDDRMLLRIDSVNHFTQEQLGLFWLTGTVKTVIFSKTETVKLKIRIPKRRFL</sequence>
<name>A0A915KAR0_ROMCU</name>
<feature type="region of interest" description="Disordered" evidence="1">
    <location>
        <begin position="95"/>
        <end position="138"/>
    </location>
</feature>
<feature type="region of interest" description="Disordered" evidence="1">
    <location>
        <begin position="1"/>
        <end position="39"/>
    </location>
</feature>
<reference evidence="3" key="1">
    <citation type="submission" date="2022-11" db="UniProtKB">
        <authorList>
            <consortium name="WormBaseParasite"/>
        </authorList>
    </citation>
    <scope>IDENTIFICATION</scope>
</reference>
<dbReference type="Proteomes" id="UP000887565">
    <property type="component" value="Unplaced"/>
</dbReference>
<organism evidence="2 3">
    <name type="scientific">Romanomermis culicivorax</name>
    <name type="common">Nematode worm</name>
    <dbReference type="NCBI Taxonomy" id="13658"/>
    <lineage>
        <taxon>Eukaryota</taxon>
        <taxon>Metazoa</taxon>
        <taxon>Ecdysozoa</taxon>
        <taxon>Nematoda</taxon>
        <taxon>Enoplea</taxon>
        <taxon>Dorylaimia</taxon>
        <taxon>Mermithida</taxon>
        <taxon>Mermithoidea</taxon>
        <taxon>Mermithidae</taxon>
        <taxon>Romanomermis</taxon>
    </lineage>
</organism>
<keyword evidence="2" id="KW-1185">Reference proteome</keyword>
<feature type="compositionally biased region" description="Polar residues" evidence="1">
    <location>
        <begin position="15"/>
        <end position="24"/>
    </location>
</feature>
<evidence type="ECO:0000313" key="2">
    <source>
        <dbReference type="Proteomes" id="UP000887565"/>
    </source>
</evidence>
<feature type="compositionally biased region" description="Polar residues" evidence="1">
    <location>
        <begin position="96"/>
        <end position="138"/>
    </location>
</feature>